<dbReference type="OrthoDB" id="2381704at2"/>
<dbReference type="KEGG" id="tum:CBW65_13855"/>
<reference evidence="2" key="1">
    <citation type="submission" date="2017-05" db="EMBL/GenBank/DDBJ databases">
        <authorList>
            <person name="Sung H."/>
        </authorList>
    </citation>
    <scope>NUCLEOTIDE SEQUENCE [LARGE SCALE GENOMIC DNA]</scope>
    <source>
        <strain evidence="2">AR23208</strain>
    </source>
</reference>
<keyword evidence="2" id="KW-1185">Reference proteome</keyword>
<name>A0A1Y0IN87_9BACL</name>
<dbReference type="EMBL" id="CP021434">
    <property type="protein sequence ID" value="ARU61967.1"/>
    <property type="molecule type" value="Genomic_DNA"/>
</dbReference>
<evidence type="ECO:0000313" key="2">
    <source>
        <dbReference type="Proteomes" id="UP000195437"/>
    </source>
</evidence>
<proteinExistence type="predicted"/>
<dbReference type="Proteomes" id="UP000195437">
    <property type="component" value="Chromosome"/>
</dbReference>
<dbReference type="AlphaFoldDB" id="A0A1Y0IN87"/>
<gene>
    <name evidence="1" type="ORF">CBW65_13855</name>
</gene>
<evidence type="ECO:0000313" key="1">
    <source>
        <dbReference type="EMBL" id="ARU61967.1"/>
    </source>
</evidence>
<sequence length="128" mass="15192">MKFAMMNTYEKLNWESYSRTKIRIGNLSGCLFIHKKHRDRWYFRGYRVEAKNFYHAMTKLEESIFGVEGLSDGALWERVGIMIGVNGIWGYMYKSVTRDGVWLWCGHEFEAETEKMAKEHLQSFSKDT</sequence>
<accession>A0A1Y0IN87</accession>
<protein>
    <submittedName>
        <fullName evidence="1">Uncharacterized protein</fullName>
    </submittedName>
</protein>
<organism evidence="1 2">
    <name type="scientific">Tumebacillus avium</name>
    <dbReference type="NCBI Taxonomy" id="1903704"/>
    <lineage>
        <taxon>Bacteria</taxon>
        <taxon>Bacillati</taxon>
        <taxon>Bacillota</taxon>
        <taxon>Bacilli</taxon>
        <taxon>Bacillales</taxon>
        <taxon>Alicyclobacillaceae</taxon>
        <taxon>Tumebacillus</taxon>
    </lineage>
</organism>
<dbReference type="RefSeq" id="WP_087457336.1">
    <property type="nucleotide sequence ID" value="NZ_CP021434.1"/>
</dbReference>